<dbReference type="InterPro" id="IPR009936">
    <property type="entry name" value="DUF1468"/>
</dbReference>
<dbReference type="GeneID" id="93230350"/>
<organism evidence="3 5">
    <name type="scientific">Intestinimonas butyriciproducens</name>
    <dbReference type="NCBI Taxonomy" id="1297617"/>
    <lineage>
        <taxon>Bacteria</taxon>
        <taxon>Bacillati</taxon>
        <taxon>Bacillota</taxon>
        <taxon>Clostridia</taxon>
        <taxon>Eubacteriales</taxon>
        <taxon>Intestinimonas</taxon>
    </lineage>
</organism>
<evidence type="ECO:0000259" key="2">
    <source>
        <dbReference type="Pfam" id="PF07331"/>
    </source>
</evidence>
<evidence type="ECO:0000313" key="6">
    <source>
        <dbReference type="Proteomes" id="UP000245778"/>
    </source>
</evidence>
<dbReference type="Pfam" id="PF07331">
    <property type="entry name" value="TctB"/>
    <property type="match status" value="1"/>
</dbReference>
<dbReference type="Proteomes" id="UP000245778">
    <property type="component" value="Unassembled WGS sequence"/>
</dbReference>
<evidence type="ECO:0000313" key="3">
    <source>
        <dbReference type="EMBL" id="ALP95363.1"/>
    </source>
</evidence>
<dbReference type="KEGG" id="ibu:IB211_02972"/>
<feature type="transmembrane region" description="Helical" evidence="1">
    <location>
        <begin position="44"/>
        <end position="65"/>
    </location>
</feature>
<reference evidence="3 5" key="1">
    <citation type="journal article" date="2015" name="Nat. Commun.">
        <title>Production of butyrate from lysine and the Amadori product fructoselysine by a human gut commensal.</title>
        <authorList>
            <person name="Bui T.P."/>
            <person name="Ritari J."/>
            <person name="Boeren S."/>
            <person name="de Waard P."/>
            <person name="Plugge C.M."/>
            <person name="de Vos W.M."/>
        </authorList>
    </citation>
    <scope>NUCLEOTIDE SEQUENCE [LARGE SCALE GENOMIC DNA]</scope>
    <source>
        <strain evidence="3 5">AF211</strain>
    </source>
</reference>
<keyword evidence="1" id="KW-0812">Transmembrane</keyword>
<keyword evidence="5" id="KW-1185">Reference proteome</keyword>
<protein>
    <submittedName>
        <fullName evidence="4">Tripartite tricarboxylate transporter TctB family protein</fullName>
    </submittedName>
</protein>
<keyword evidence="1" id="KW-1133">Transmembrane helix</keyword>
<reference evidence="5" key="2">
    <citation type="submission" date="2015-04" db="EMBL/GenBank/DDBJ databases">
        <title>A butyrogenic pathway from the amino acid lysine in a human gut commensal.</title>
        <authorList>
            <person name="de Vos W.M."/>
            <person name="Bui N.T.P."/>
            <person name="Plugge C.M."/>
            <person name="Ritari J."/>
        </authorList>
    </citation>
    <scope>NUCLEOTIDE SEQUENCE [LARGE SCALE GENOMIC DNA]</scope>
    <source>
        <strain evidence="5">AF211</strain>
    </source>
</reference>
<keyword evidence="1" id="KW-0472">Membrane</keyword>
<dbReference type="Proteomes" id="UP000064844">
    <property type="component" value="Chromosome"/>
</dbReference>
<feature type="domain" description="DUF1468" evidence="2">
    <location>
        <begin position="11"/>
        <end position="155"/>
    </location>
</feature>
<evidence type="ECO:0000313" key="4">
    <source>
        <dbReference type="EMBL" id="PVY46070.1"/>
    </source>
</evidence>
<sequence length="155" mass="17294">MVLNESKAEKILGVVFTVLGVLLLAVIIPTQIAYVKNAYPQPRFFPNIIAGLMTVLGIVLFASGWRKGKAPKQEDEETYSLGKKETRLVLLTLGIVILYVIILHFIPYIPATMVFLAVLITLYGQRNKLKIILPSVLLPIIIYVGFTYGLQLHMP</sequence>
<dbReference type="AlphaFoldDB" id="A0A0S2W7S4"/>
<dbReference type="EMBL" id="QEKK01000021">
    <property type="protein sequence ID" value="PVY46070.1"/>
    <property type="molecule type" value="Genomic_DNA"/>
</dbReference>
<name>A0A0S2W7S4_9FIRM</name>
<dbReference type="STRING" id="1297617.IB211_02972"/>
<accession>A0A0S2W7S4</accession>
<evidence type="ECO:0000256" key="1">
    <source>
        <dbReference type="SAM" id="Phobius"/>
    </source>
</evidence>
<feature type="transmembrane region" description="Helical" evidence="1">
    <location>
        <begin position="86"/>
        <end position="102"/>
    </location>
</feature>
<dbReference type="OrthoDB" id="5870591at2"/>
<proteinExistence type="predicted"/>
<feature type="transmembrane region" description="Helical" evidence="1">
    <location>
        <begin position="131"/>
        <end position="150"/>
    </location>
</feature>
<gene>
    <name evidence="4" type="ORF">C7373_1214</name>
    <name evidence="3" type="ORF">IB211_02972</name>
</gene>
<feature type="transmembrane region" description="Helical" evidence="1">
    <location>
        <begin position="12"/>
        <end position="32"/>
    </location>
</feature>
<dbReference type="RefSeq" id="WP_058118463.1">
    <property type="nucleotide sequence ID" value="NZ_CALICV010000123.1"/>
</dbReference>
<evidence type="ECO:0000313" key="5">
    <source>
        <dbReference type="Proteomes" id="UP000064844"/>
    </source>
</evidence>
<dbReference type="EMBL" id="CP011307">
    <property type="protein sequence ID" value="ALP95363.1"/>
    <property type="molecule type" value="Genomic_DNA"/>
</dbReference>
<reference evidence="4 6" key="3">
    <citation type="submission" date="2018-04" db="EMBL/GenBank/DDBJ databases">
        <title>Genomic Encyclopedia of Type Strains, Phase IV (KMG-IV): sequencing the most valuable type-strain genomes for metagenomic binning, comparative biology and taxonomic classification.</title>
        <authorList>
            <person name="Goeker M."/>
        </authorList>
    </citation>
    <scope>NUCLEOTIDE SEQUENCE [LARGE SCALE GENOMIC DNA]</scope>
    <source>
        <strain evidence="4 6">DSM 26588</strain>
    </source>
</reference>